<dbReference type="OrthoDB" id="117186at2"/>
<proteinExistence type="predicted"/>
<evidence type="ECO:0000313" key="2">
    <source>
        <dbReference type="Proteomes" id="UP000321367"/>
    </source>
</evidence>
<dbReference type="Gene3D" id="3.10.450.50">
    <property type="match status" value="1"/>
</dbReference>
<gene>
    <name evidence="1" type="ORF">ES724_05595</name>
</gene>
<evidence type="ECO:0000313" key="1">
    <source>
        <dbReference type="EMBL" id="TXD94485.1"/>
    </source>
</evidence>
<dbReference type="InterPro" id="IPR032710">
    <property type="entry name" value="NTF2-like_dom_sf"/>
</dbReference>
<comment type="caution">
    <text evidence="1">The sequence shown here is derived from an EMBL/GenBank/DDBJ whole genome shotgun (WGS) entry which is preliminary data.</text>
</comment>
<keyword evidence="2" id="KW-1185">Reference proteome</keyword>
<dbReference type="EMBL" id="VORY01000004">
    <property type="protein sequence ID" value="TXD94485.1"/>
    <property type="molecule type" value="Genomic_DNA"/>
</dbReference>
<reference evidence="1 2" key="1">
    <citation type="submission" date="2019-08" db="EMBL/GenBank/DDBJ databases">
        <title>Genome sequence of Gillisia hiemivivida IC154 (type strain).</title>
        <authorList>
            <person name="Bowman J.P."/>
        </authorList>
    </citation>
    <scope>NUCLEOTIDE SEQUENCE [LARGE SCALE GENOMIC DNA]</scope>
    <source>
        <strain evidence="1 2">IC154</strain>
    </source>
</reference>
<dbReference type="Proteomes" id="UP000321367">
    <property type="component" value="Unassembled WGS sequence"/>
</dbReference>
<accession>A0A5C6ZYL6</accession>
<sequence length="154" mass="17483">MKKYLSVLIFFIGFIGTAQETIDEVSAKTLIEDFFIAFHKQDTTALRVMADPMVEMHSISVKEGVDSDLVTTDYSNFLKAIYAIPKTTEFQEKIHSFKVQVDGPMANVSTPYSFYVNGELSHCGVNTFQLFKKKDAWKIIYIIDTRTKKGCVSE</sequence>
<dbReference type="AlphaFoldDB" id="A0A5C6ZYL6"/>
<dbReference type="SUPFAM" id="SSF54427">
    <property type="entry name" value="NTF2-like"/>
    <property type="match status" value="1"/>
</dbReference>
<protein>
    <submittedName>
        <fullName evidence="1">Nuclear transport factor 2 family protein</fullName>
    </submittedName>
</protein>
<organism evidence="1 2">
    <name type="scientific">Gillisia hiemivivida</name>
    <dbReference type="NCBI Taxonomy" id="291190"/>
    <lineage>
        <taxon>Bacteria</taxon>
        <taxon>Pseudomonadati</taxon>
        <taxon>Bacteroidota</taxon>
        <taxon>Flavobacteriia</taxon>
        <taxon>Flavobacteriales</taxon>
        <taxon>Flavobacteriaceae</taxon>
        <taxon>Gillisia</taxon>
    </lineage>
</organism>
<dbReference type="RefSeq" id="WP_146930724.1">
    <property type="nucleotide sequence ID" value="NZ_CBCSHZ010000004.1"/>
</dbReference>
<name>A0A5C6ZYL6_9FLAO</name>